<keyword evidence="7" id="KW-0833">Ubl conjugation pathway</keyword>
<name>A0A1R2BTH3_9CILI</name>
<evidence type="ECO:0000313" key="12">
    <source>
        <dbReference type="EMBL" id="OMJ80108.1"/>
    </source>
</evidence>
<dbReference type="Gene3D" id="3.30.40.10">
    <property type="entry name" value="Zinc/RING finger domain, C3HC4 (zinc finger)"/>
    <property type="match status" value="2"/>
</dbReference>
<evidence type="ECO:0000256" key="9">
    <source>
        <dbReference type="PROSITE-ProRule" id="PRU00175"/>
    </source>
</evidence>
<dbReference type="InterPro" id="IPR013083">
    <property type="entry name" value="Znf_RING/FYVE/PHD"/>
</dbReference>
<evidence type="ECO:0000256" key="5">
    <source>
        <dbReference type="ARBA" id="ARBA00022737"/>
    </source>
</evidence>
<dbReference type="EC" id="2.3.2.31" evidence="2"/>
<keyword evidence="6 9" id="KW-0863">Zinc-finger</keyword>
<dbReference type="InterPro" id="IPR017907">
    <property type="entry name" value="Znf_RING_CS"/>
</dbReference>
<keyword evidence="8" id="KW-0862">Zinc</keyword>
<dbReference type="InterPro" id="IPR031127">
    <property type="entry name" value="E3_UB_ligase_RBR"/>
</dbReference>
<evidence type="ECO:0000256" key="1">
    <source>
        <dbReference type="ARBA" id="ARBA00001798"/>
    </source>
</evidence>
<evidence type="ECO:0000259" key="11">
    <source>
        <dbReference type="PROSITE" id="PS51873"/>
    </source>
</evidence>
<dbReference type="SUPFAM" id="SSF57850">
    <property type="entry name" value="RING/U-box"/>
    <property type="match status" value="3"/>
</dbReference>
<evidence type="ECO:0000256" key="4">
    <source>
        <dbReference type="ARBA" id="ARBA00022723"/>
    </source>
</evidence>
<dbReference type="PANTHER" id="PTHR11685">
    <property type="entry name" value="RBR FAMILY RING FINGER AND IBR DOMAIN-CONTAINING"/>
    <property type="match status" value="1"/>
</dbReference>
<dbReference type="GO" id="GO:0016567">
    <property type="term" value="P:protein ubiquitination"/>
    <property type="evidence" value="ECO:0007669"/>
    <property type="project" value="InterPro"/>
</dbReference>
<accession>A0A1R2BTH3</accession>
<dbReference type="Pfam" id="PF22191">
    <property type="entry name" value="IBR_1"/>
    <property type="match status" value="1"/>
</dbReference>
<dbReference type="PROSITE" id="PS51873">
    <property type="entry name" value="TRIAD"/>
    <property type="match status" value="1"/>
</dbReference>
<gene>
    <name evidence="12" type="ORF">SteCoe_19705</name>
</gene>
<dbReference type="SMART" id="SM00647">
    <property type="entry name" value="IBR"/>
    <property type="match status" value="2"/>
</dbReference>
<evidence type="ECO:0000313" key="13">
    <source>
        <dbReference type="Proteomes" id="UP000187209"/>
    </source>
</evidence>
<evidence type="ECO:0000259" key="10">
    <source>
        <dbReference type="PROSITE" id="PS50089"/>
    </source>
</evidence>
<dbReference type="Gene3D" id="2.20.25.20">
    <property type="match status" value="1"/>
</dbReference>
<proteinExistence type="predicted"/>
<dbReference type="InterPro" id="IPR044066">
    <property type="entry name" value="TRIAD_supradom"/>
</dbReference>
<dbReference type="InterPro" id="IPR002867">
    <property type="entry name" value="IBR_dom"/>
</dbReference>
<dbReference type="SMART" id="SM00184">
    <property type="entry name" value="RING"/>
    <property type="match status" value="4"/>
</dbReference>
<dbReference type="Gene3D" id="1.20.120.1750">
    <property type="match status" value="1"/>
</dbReference>
<feature type="domain" description="RING-type" evidence="10">
    <location>
        <begin position="224"/>
        <end position="264"/>
    </location>
</feature>
<dbReference type="Proteomes" id="UP000187209">
    <property type="component" value="Unassembled WGS sequence"/>
</dbReference>
<dbReference type="OrthoDB" id="69641at2759"/>
<dbReference type="InterPro" id="IPR001841">
    <property type="entry name" value="Znf_RING"/>
</dbReference>
<sequence length="585" mass="68438">MNKWNLVDYINKKSTLDTLEEEQIIIDYSIQQAAVHSLQSGTITDLALQRTLDYFNSDSLSSTKANCKEVINAMIENISCIKCKKKFYNSNKLTIPDCKHKICINCIITFIIEGTNQNIVLNPSEQPAYSLSCLVCKAKYTTEYLRKVIPNYSDYENAAKLRLRILCKGCNMKLNPDFFPTKCKHYCINCSIYYLRYNLEYCYSCNLPYLTDELNKMRSFKSKCLMCKQQLLKLKAFADRKCPHDFCYKCMKEKIKQNTWDCPLGCGEFEVNAQSIEGQFKSQCIYCSQIFNHLSEYYWYRDCYCKVCDVCQVEISHDKCRCCNEKFQDILVYMFQDIEEGRKKRIKTCPICYEESDIDDFIFMMNCEHFFCKGCFINNAKALLSAGEISKIFMCMQCPEIIEPIQMMEFFKKEMELWDKINWLNIQRTTKLINCPKCQFKFIPNNVRRVVCLIGDCSYCFCQICSEAYHDEGNCKQAYIKLRIAELVAIHGEEGVSQCPKCKLPVLKDEKCDHVRCPECNDDFCFSCACLRSPTMAHGNHYHRPQCKFYMKYTGEEKQDSKCSECNRLGRLCDRPPNLAVPRRL</sequence>
<dbReference type="GO" id="GO:0008270">
    <property type="term" value="F:zinc ion binding"/>
    <property type="evidence" value="ECO:0007669"/>
    <property type="project" value="UniProtKB-KW"/>
</dbReference>
<keyword evidence="5" id="KW-0677">Repeat</keyword>
<evidence type="ECO:0000256" key="7">
    <source>
        <dbReference type="ARBA" id="ARBA00022786"/>
    </source>
</evidence>
<keyword evidence="4" id="KW-0479">Metal-binding</keyword>
<evidence type="ECO:0000256" key="3">
    <source>
        <dbReference type="ARBA" id="ARBA00022679"/>
    </source>
</evidence>
<comment type="caution">
    <text evidence="12">The sequence shown here is derived from an EMBL/GenBank/DDBJ whole genome shotgun (WGS) entry which is preliminary data.</text>
</comment>
<keyword evidence="3" id="KW-0808">Transferase</keyword>
<dbReference type="GO" id="GO:0061630">
    <property type="term" value="F:ubiquitin protein ligase activity"/>
    <property type="evidence" value="ECO:0007669"/>
    <property type="project" value="UniProtKB-EC"/>
</dbReference>
<reference evidence="12 13" key="1">
    <citation type="submission" date="2016-11" db="EMBL/GenBank/DDBJ databases">
        <title>The macronuclear genome of Stentor coeruleus: a giant cell with tiny introns.</title>
        <authorList>
            <person name="Slabodnick M."/>
            <person name="Ruby J.G."/>
            <person name="Reiff S.B."/>
            <person name="Swart E.C."/>
            <person name="Gosai S."/>
            <person name="Prabakaran S."/>
            <person name="Witkowska E."/>
            <person name="Larue G.E."/>
            <person name="Fisher S."/>
            <person name="Freeman R.M."/>
            <person name="Gunawardena J."/>
            <person name="Chu W."/>
            <person name="Stover N.A."/>
            <person name="Gregory B.D."/>
            <person name="Nowacki M."/>
            <person name="Derisi J."/>
            <person name="Roy S.W."/>
            <person name="Marshall W.F."/>
            <person name="Sood P."/>
        </authorList>
    </citation>
    <scope>NUCLEOTIDE SEQUENCE [LARGE SCALE GENOMIC DNA]</scope>
    <source>
        <strain evidence="12">WM001</strain>
    </source>
</reference>
<organism evidence="12 13">
    <name type="scientific">Stentor coeruleus</name>
    <dbReference type="NCBI Taxonomy" id="5963"/>
    <lineage>
        <taxon>Eukaryota</taxon>
        <taxon>Sar</taxon>
        <taxon>Alveolata</taxon>
        <taxon>Ciliophora</taxon>
        <taxon>Postciliodesmatophora</taxon>
        <taxon>Heterotrichea</taxon>
        <taxon>Heterotrichida</taxon>
        <taxon>Stentoridae</taxon>
        <taxon>Stentor</taxon>
    </lineage>
</organism>
<protein>
    <recommendedName>
        <fullName evidence="2">RBR-type E3 ubiquitin transferase</fullName>
        <ecNumber evidence="2">2.3.2.31</ecNumber>
    </recommendedName>
</protein>
<feature type="domain" description="RING-type" evidence="10">
    <location>
        <begin position="80"/>
        <end position="137"/>
    </location>
</feature>
<keyword evidence="13" id="KW-1185">Reference proteome</keyword>
<evidence type="ECO:0000256" key="6">
    <source>
        <dbReference type="ARBA" id="ARBA00022771"/>
    </source>
</evidence>
<dbReference type="PROSITE" id="PS00518">
    <property type="entry name" value="ZF_RING_1"/>
    <property type="match status" value="2"/>
</dbReference>
<feature type="domain" description="RING-type" evidence="10">
    <location>
        <begin position="349"/>
        <end position="398"/>
    </location>
</feature>
<evidence type="ECO:0000256" key="8">
    <source>
        <dbReference type="ARBA" id="ARBA00022833"/>
    </source>
</evidence>
<dbReference type="PROSITE" id="PS50089">
    <property type="entry name" value="ZF_RING_2"/>
    <property type="match status" value="3"/>
</dbReference>
<dbReference type="AlphaFoldDB" id="A0A1R2BTH3"/>
<comment type="catalytic activity">
    <reaction evidence="1">
        <text>[E2 ubiquitin-conjugating enzyme]-S-ubiquitinyl-L-cysteine + [acceptor protein]-L-lysine = [E2 ubiquitin-conjugating enzyme]-L-cysteine + [acceptor protein]-N(6)-ubiquitinyl-L-lysine.</text>
        <dbReference type="EC" id="2.3.2.31"/>
    </reaction>
</comment>
<feature type="domain" description="RING-type" evidence="11">
    <location>
        <begin position="345"/>
        <end position="551"/>
    </location>
</feature>
<evidence type="ECO:0000256" key="2">
    <source>
        <dbReference type="ARBA" id="ARBA00012251"/>
    </source>
</evidence>
<dbReference type="EMBL" id="MPUH01000438">
    <property type="protein sequence ID" value="OMJ80108.1"/>
    <property type="molecule type" value="Genomic_DNA"/>
</dbReference>